<name>A0A8E2E7E4_9PEZI</name>
<accession>A0A8E2E7E4</accession>
<proteinExistence type="predicted"/>
<gene>
    <name evidence="1" type="ORF">K432DRAFT_383793</name>
</gene>
<dbReference type="AlphaFoldDB" id="A0A8E2E7E4"/>
<reference evidence="1 2" key="1">
    <citation type="journal article" date="2016" name="Nat. Commun.">
        <title>Ectomycorrhizal ecology is imprinted in the genome of the dominant symbiotic fungus Cenococcum geophilum.</title>
        <authorList>
            <consortium name="DOE Joint Genome Institute"/>
            <person name="Peter M."/>
            <person name="Kohler A."/>
            <person name="Ohm R.A."/>
            <person name="Kuo A."/>
            <person name="Krutzmann J."/>
            <person name="Morin E."/>
            <person name="Arend M."/>
            <person name="Barry K.W."/>
            <person name="Binder M."/>
            <person name="Choi C."/>
            <person name="Clum A."/>
            <person name="Copeland A."/>
            <person name="Grisel N."/>
            <person name="Haridas S."/>
            <person name="Kipfer T."/>
            <person name="LaButti K."/>
            <person name="Lindquist E."/>
            <person name="Lipzen A."/>
            <person name="Maire R."/>
            <person name="Meier B."/>
            <person name="Mihaltcheva S."/>
            <person name="Molinier V."/>
            <person name="Murat C."/>
            <person name="Poggeler S."/>
            <person name="Quandt C.A."/>
            <person name="Sperisen C."/>
            <person name="Tritt A."/>
            <person name="Tisserant E."/>
            <person name="Crous P.W."/>
            <person name="Henrissat B."/>
            <person name="Nehls U."/>
            <person name="Egli S."/>
            <person name="Spatafora J.W."/>
            <person name="Grigoriev I.V."/>
            <person name="Martin F.M."/>
        </authorList>
    </citation>
    <scope>NUCLEOTIDE SEQUENCE [LARGE SCALE GENOMIC DNA]</scope>
    <source>
        <strain evidence="1 2">CBS 459.81</strain>
    </source>
</reference>
<evidence type="ECO:0000313" key="2">
    <source>
        <dbReference type="Proteomes" id="UP000250266"/>
    </source>
</evidence>
<organism evidence="1 2">
    <name type="scientific">Lepidopterella palustris CBS 459.81</name>
    <dbReference type="NCBI Taxonomy" id="1314670"/>
    <lineage>
        <taxon>Eukaryota</taxon>
        <taxon>Fungi</taxon>
        <taxon>Dikarya</taxon>
        <taxon>Ascomycota</taxon>
        <taxon>Pezizomycotina</taxon>
        <taxon>Dothideomycetes</taxon>
        <taxon>Pleosporomycetidae</taxon>
        <taxon>Mytilinidiales</taxon>
        <taxon>Argynnaceae</taxon>
        <taxon>Lepidopterella</taxon>
    </lineage>
</organism>
<keyword evidence="2" id="KW-1185">Reference proteome</keyword>
<sequence length="75" mass="8512">MAYHQRSAAKINTKTDVQVLPDAYIDSSKLAVRLKELFPAGDFKARHKNSCWMIQAPRQLSELEIESIYQQSSSA</sequence>
<protein>
    <submittedName>
        <fullName evidence="1">Uncharacterized protein</fullName>
    </submittedName>
</protein>
<evidence type="ECO:0000313" key="1">
    <source>
        <dbReference type="EMBL" id="OCK78538.1"/>
    </source>
</evidence>
<dbReference type="EMBL" id="KV745053">
    <property type="protein sequence ID" value="OCK78538.1"/>
    <property type="molecule type" value="Genomic_DNA"/>
</dbReference>
<dbReference type="OrthoDB" id="3783539at2759"/>
<dbReference type="Proteomes" id="UP000250266">
    <property type="component" value="Unassembled WGS sequence"/>
</dbReference>